<dbReference type="OrthoDB" id="446368at2759"/>
<evidence type="ECO:0000256" key="4">
    <source>
        <dbReference type="ARBA" id="ARBA00023136"/>
    </source>
</evidence>
<feature type="transmembrane region" description="Helical" evidence="6">
    <location>
        <begin position="159"/>
        <end position="176"/>
    </location>
</feature>
<dbReference type="PANTHER" id="PTHR23502">
    <property type="entry name" value="MAJOR FACILITATOR SUPERFAMILY"/>
    <property type="match status" value="1"/>
</dbReference>
<evidence type="ECO:0000256" key="5">
    <source>
        <dbReference type="SAM" id="MobiDB-lite"/>
    </source>
</evidence>
<feature type="transmembrane region" description="Helical" evidence="6">
    <location>
        <begin position="502"/>
        <end position="528"/>
    </location>
</feature>
<dbReference type="CDD" id="cd17323">
    <property type="entry name" value="MFS_Tpo1_MDR_like"/>
    <property type="match status" value="1"/>
</dbReference>
<organism evidence="8 9">
    <name type="scientific">Lophiostoma macrostomum CBS 122681</name>
    <dbReference type="NCBI Taxonomy" id="1314788"/>
    <lineage>
        <taxon>Eukaryota</taxon>
        <taxon>Fungi</taxon>
        <taxon>Dikarya</taxon>
        <taxon>Ascomycota</taxon>
        <taxon>Pezizomycotina</taxon>
        <taxon>Dothideomycetes</taxon>
        <taxon>Pleosporomycetidae</taxon>
        <taxon>Pleosporales</taxon>
        <taxon>Lophiostomataceae</taxon>
        <taxon>Lophiostoma</taxon>
    </lineage>
</organism>
<dbReference type="InterPro" id="IPR020846">
    <property type="entry name" value="MFS_dom"/>
</dbReference>
<dbReference type="GO" id="GO:0005886">
    <property type="term" value="C:plasma membrane"/>
    <property type="evidence" value="ECO:0007669"/>
    <property type="project" value="TreeGrafter"/>
</dbReference>
<feature type="transmembrane region" description="Helical" evidence="6">
    <location>
        <begin position="256"/>
        <end position="277"/>
    </location>
</feature>
<evidence type="ECO:0000313" key="9">
    <source>
        <dbReference type="Proteomes" id="UP000799324"/>
    </source>
</evidence>
<evidence type="ECO:0000259" key="7">
    <source>
        <dbReference type="PROSITE" id="PS50850"/>
    </source>
</evidence>
<dbReference type="FunFam" id="1.20.1250.20:FF:000011">
    <property type="entry name" value="MFS multidrug transporter, putative"/>
    <property type="match status" value="1"/>
</dbReference>
<feature type="transmembrane region" description="Helical" evidence="6">
    <location>
        <begin position="564"/>
        <end position="586"/>
    </location>
</feature>
<feature type="transmembrane region" description="Helical" evidence="6">
    <location>
        <begin position="226"/>
        <end position="244"/>
    </location>
</feature>
<gene>
    <name evidence="8" type="ORF">K491DRAFT_722898</name>
</gene>
<feature type="transmembrane region" description="Helical" evidence="6">
    <location>
        <begin position="319"/>
        <end position="345"/>
    </location>
</feature>
<evidence type="ECO:0000256" key="3">
    <source>
        <dbReference type="ARBA" id="ARBA00022989"/>
    </source>
</evidence>
<feature type="region of interest" description="Disordered" evidence="5">
    <location>
        <begin position="1"/>
        <end position="148"/>
    </location>
</feature>
<feature type="transmembrane region" description="Helical" evidence="6">
    <location>
        <begin position="196"/>
        <end position="214"/>
    </location>
</feature>
<feature type="transmembrane region" description="Helical" evidence="6">
    <location>
        <begin position="284"/>
        <end position="307"/>
    </location>
</feature>
<dbReference type="InterPro" id="IPR036259">
    <property type="entry name" value="MFS_trans_sf"/>
</dbReference>
<keyword evidence="3 6" id="KW-1133">Transmembrane helix</keyword>
<proteinExistence type="predicted"/>
<feature type="transmembrane region" description="Helical" evidence="6">
    <location>
        <begin position="431"/>
        <end position="450"/>
    </location>
</feature>
<dbReference type="PROSITE" id="PS50850">
    <property type="entry name" value="MFS"/>
    <property type="match status" value="1"/>
</dbReference>
<feature type="transmembrane region" description="Helical" evidence="6">
    <location>
        <begin position="392"/>
        <end position="411"/>
    </location>
</feature>
<dbReference type="Pfam" id="PF07690">
    <property type="entry name" value="MFS_1"/>
    <property type="match status" value="1"/>
</dbReference>
<dbReference type="PANTHER" id="PTHR23502:SF47">
    <property type="entry name" value="MAJOR FACILITATOR SUPERFAMILY (MFS) PROFILE DOMAIN-CONTAINING PROTEIN-RELATED"/>
    <property type="match status" value="1"/>
</dbReference>
<keyword evidence="2 6" id="KW-0812">Transmembrane</keyword>
<dbReference type="SUPFAM" id="SSF103473">
    <property type="entry name" value="MFS general substrate transporter"/>
    <property type="match status" value="1"/>
</dbReference>
<dbReference type="AlphaFoldDB" id="A0A6A6SKC8"/>
<keyword evidence="4 6" id="KW-0472">Membrane</keyword>
<sequence length="600" mass="66276">MAGERLDPGFTRSASGRTTYFPDGHPTPQDPRHRLSDRTLASPPSPIFQEPTEEKVEFDNDDKSSIGHGSRSSSSTIATEPNGPAHDAPAALAQSQSRRSRFSHISQHADENHLDEIDLEKQESRKQQPQQEEKDPNLVEWDGPDDPENPMNFPRWKKWLITMVLGLSTFVVTFASSVFSTATQVTAQQFGVSNEVMILGTSLFVLGFAVGPPIWGPLSELYGRKYPLFIGFFIFGIFQIPVAVAQNLQTIMVCRFFGGVFGSAPLGIVGGTLVDFWGPVDRGVAMTTFAGATFIGPVAGPIAGGFIVQSYLGWRWTEYLTAIMAFGFGSIAFILVPETYAPVLLSQRAKKIRFETKNWAIHAKLDEQQIDLKNIAERYLLRAFKMLLQEPILDLITLYMALIYGIMYLFFEAYPIAFQEQRGWNSGVGALPFLGITIGVLIGGAIIIYTSKTRFARKLKEEGQVVPEERLIPMIIGGALFPAGMFWFAWTSSPNITWVPQVLAGIPIGAGVLMIFLQGLNYIIDVYLMHANSAIAANTFVRSMFGAGFPLFATAMYHTLGVNWATSLLGFLTAALFPVPILFYIYGKRIRAMSKFSPTA</sequence>
<keyword evidence="9" id="KW-1185">Reference proteome</keyword>
<accession>A0A6A6SKC8</accession>
<dbReference type="EMBL" id="MU004561">
    <property type="protein sequence ID" value="KAF2648050.1"/>
    <property type="molecule type" value="Genomic_DNA"/>
</dbReference>
<feature type="compositionally biased region" description="Basic and acidic residues" evidence="5">
    <location>
        <begin position="107"/>
        <end position="137"/>
    </location>
</feature>
<evidence type="ECO:0000256" key="6">
    <source>
        <dbReference type="SAM" id="Phobius"/>
    </source>
</evidence>
<dbReference type="GO" id="GO:0022857">
    <property type="term" value="F:transmembrane transporter activity"/>
    <property type="evidence" value="ECO:0007669"/>
    <property type="project" value="InterPro"/>
</dbReference>
<feature type="domain" description="Major facilitator superfamily (MFS) profile" evidence="7">
    <location>
        <begin position="161"/>
        <end position="600"/>
    </location>
</feature>
<feature type="compositionally biased region" description="Low complexity" evidence="5">
    <location>
        <begin position="66"/>
        <end position="75"/>
    </location>
</feature>
<dbReference type="InterPro" id="IPR011701">
    <property type="entry name" value="MFS"/>
</dbReference>
<feature type="transmembrane region" description="Helical" evidence="6">
    <location>
        <begin position="471"/>
        <end position="490"/>
    </location>
</feature>
<comment type="subcellular location">
    <subcellularLocation>
        <location evidence="1">Membrane</location>
        <topology evidence="1">Multi-pass membrane protein</topology>
    </subcellularLocation>
</comment>
<protein>
    <submittedName>
        <fullName evidence="8">MFS general substrate transporter</fullName>
    </submittedName>
</protein>
<feature type="compositionally biased region" description="Basic and acidic residues" evidence="5">
    <location>
        <begin position="52"/>
        <end position="65"/>
    </location>
</feature>
<dbReference type="Gene3D" id="1.20.1250.20">
    <property type="entry name" value="MFS general substrate transporter like domains"/>
    <property type="match status" value="1"/>
</dbReference>
<name>A0A6A6SKC8_9PLEO</name>
<evidence type="ECO:0000256" key="1">
    <source>
        <dbReference type="ARBA" id="ARBA00004141"/>
    </source>
</evidence>
<dbReference type="Proteomes" id="UP000799324">
    <property type="component" value="Unassembled WGS sequence"/>
</dbReference>
<evidence type="ECO:0000256" key="2">
    <source>
        <dbReference type="ARBA" id="ARBA00022692"/>
    </source>
</evidence>
<reference evidence="8" key="1">
    <citation type="journal article" date="2020" name="Stud. Mycol.">
        <title>101 Dothideomycetes genomes: a test case for predicting lifestyles and emergence of pathogens.</title>
        <authorList>
            <person name="Haridas S."/>
            <person name="Albert R."/>
            <person name="Binder M."/>
            <person name="Bloem J."/>
            <person name="Labutti K."/>
            <person name="Salamov A."/>
            <person name="Andreopoulos B."/>
            <person name="Baker S."/>
            <person name="Barry K."/>
            <person name="Bills G."/>
            <person name="Bluhm B."/>
            <person name="Cannon C."/>
            <person name="Castanera R."/>
            <person name="Culley D."/>
            <person name="Daum C."/>
            <person name="Ezra D."/>
            <person name="Gonzalez J."/>
            <person name="Henrissat B."/>
            <person name="Kuo A."/>
            <person name="Liang C."/>
            <person name="Lipzen A."/>
            <person name="Lutzoni F."/>
            <person name="Magnuson J."/>
            <person name="Mondo S."/>
            <person name="Nolan M."/>
            <person name="Ohm R."/>
            <person name="Pangilinan J."/>
            <person name="Park H.-J."/>
            <person name="Ramirez L."/>
            <person name="Alfaro M."/>
            <person name="Sun H."/>
            <person name="Tritt A."/>
            <person name="Yoshinaga Y."/>
            <person name="Zwiers L.-H."/>
            <person name="Turgeon B."/>
            <person name="Goodwin S."/>
            <person name="Spatafora J."/>
            <person name="Crous P."/>
            <person name="Grigoriev I."/>
        </authorList>
    </citation>
    <scope>NUCLEOTIDE SEQUENCE</scope>
    <source>
        <strain evidence="8">CBS 122681</strain>
    </source>
</reference>
<feature type="transmembrane region" description="Helical" evidence="6">
    <location>
        <begin position="540"/>
        <end position="558"/>
    </location>
</feature>
<evidence type="ECO:0000313" key="8">
    <source>
        <dbReference type="EMBL" id="KAF2648050.1"/>
    </source>
</evidence>